<evidence type="ECO:0000313" key="11">
    <source>
        <dbReference type="Proteomes" id="UP000230595"/>
    </source>
</evidence>
<keyword evidence="6 8" id="KW-0472">Membrane</keyword>
<keyword evidence="7" id="KW-0012">Acyltransferase</keyword>
<dbReference type="Pfam" id="PF20154">
    <property type="entry name" value="LNT_N"/>
    <property type="match status" value="1"/>
</dbReference>
<dbReference type="InterPro" id="IPR004563">
    <property type="entry name" value="Apolipo_AcylTrfase"/>
</dbReference>
<dbReference type="GO" id="GO:0005886">
    <property type="term" value="C:plasma membrane"/>
    <property type="evidence" value="ECO:0007669"/>
    <property type="project" value="UniProtKB-SubCell"/>
</dbReference>
<dbReference type="SUPFAM" id="SSF56317">
    <property type="entry name" value="Carbon-nitrogen hydrolase"/>
    <property type="match status" value="1"/>
</dbReference>
<gene>
    <name evidence="10" type="ORF">COS33_01715</name>
</gene>
<evidence type="ECO:0000256" key="5">
    <source>
        <dbReference type="ARBA" id="ARBA00022989"/>
    </source>
</evidence>
<reference evidence="11" key="1">
    <citation type="submission" date="2017-09" db="EMBL/GenBank/DDBJ databases">
        <title>Depth-based differentiation of microbial function through sediment-hosted aquifers and enrichment of novel symbionts in the deep terrestrial subsurface.</title>
        <authorList>
            <person name="Probst A.J."/>
            <person name="Ladd B."/>
            <person name="Jarett J.K."/>
            <person name="Geller-Mcgrath D.E."/>
            <person name="Sieber C.M.K."/>
            <person name="Emerson J.B."/>
            <person name="Anantharaman K."/>
            <person name="Thomas B.C."/>
            <person name="Malmstrom R."/>
            <person name="Stieglmeier M."/>
            <person name="Klingl A."/>
            <person name="Woyke T."/>
            <person name="Ryan C.M."/>
            <person name="Banfield J.F."/>
        </authorList>
    </citation>
    <scope>NUCLEOTIDE SEQUENCE [LARGE SCALE GENOMIC DNA]</scope>
</reference>
<dbReference type="GO" id="GO:0042158">
    <property type="term" value="P:lipoprotein biosynthetic process"/>
    <property type="evidence" value="ECO:0007669"/>
    <property type="project" value="InterPro"/>
</dbReference>
<feature type="domain" description="CN hydrolase" evidence="9">
    <location>
        <begin position="198"/>
        <end position="466"/>
    </location>
</feature>
<feature type="transmembrane region" description="Helical" evidence="8">
    <location>
        <begin position="44"/>
        <end position="63"/>
    </location>
</feature>
<evidence type="ECO:0000256" key="7">
    <source>
        <dbReference type="ARBA" id="ARBA00023315"/>
    </source>
</evidence>
<dbReference type="InterPro" id="IPR036526">
    <property type="entry name" value="C-N_Hydrolase_sf"/>
</dbReference>
<dbReference type="Gene3D" id="3.60.110.10">
    <property type="entry name" value="Carbon-nitrogen hydrolase"/>
    <property type="match status" value="1"/>
</dbReference>
<dbReference type="InterPro" id="IPR003010">
    <property type="entry name" value="C-N_Hydrolase"/>
</dbReference>
<feature type="transmembrane region" description="Helical" evidence="8">
    <location>
        <begin position="147"/>
        <end position="167"/>
    </location>
</feature>
<sequence>MIFPILSAILGILAFLPFDYFWPFGFFYLVPLFIFFAKENKFWRLIWGTLIFRTILYLGTVYYTLEPIVWTQSIGIFIGLPISIFIIKRGLKNQLSTVKCQMSIVALLPFLWTFFDHLQARFSLLPTYIITAGNIFGSSPFLGLSSFGGLIFLTFFAAIINALIVAAYKNLASINRSKIFLAIIAIIFLGWGISKIQINKNASDYNLLPETIKIASVSTNKNFYYSDLEKIKDKIINSEIDFLILPEDIFNNAPTELDIKFWRDFAQKINVNLLVTGDHRENNKRYNSSVLIDKNNEIIDIHNKNRLTFIGEYWPFGKWVPPHINWLKKTQPEIKNYAVFNFKNAYSAGNQKLLTAKLKSKELKLASLICLEIHYLRDLKNYKKMGAQLFVNPTSNRWLDLGLYHFLYLTNNLRKIESVWLKTPIILSGVKDYAGIITPDGKIQSVNFENKNNAKNYEIFIGEIKI</sequence>
<proteinExistence type="predicted"/>
<evidence type="ECO:0000256" key="4">
    <source>
        <dbReference type="ARBA" id="ARBA00022692"/>
    </source>
</evidence>
<dbReference type="PANTHER" id="PTHR38686:SF1">
    <property type="entry name" value="APOLIPOPROTEIN N-ACYLTRANSFERASE"/>
    <property type="match status" value="1"/>
</dbReference>
<evidence type="ECO:0000256" key="8">
    <source>
        <dbReference type="SAM" id="Phobius"/>
    </source>
</evidence>
<name>A0A2M7CQ19_9BACT</name>
<dbReference type="Proteomes" id="UP000230595">
    <property type="component" value="Unassembled WGS sequence"/>
</dbReference>
<keyword evidence="2" id="KW-1003">Cell membrane</keyword>
<comment type="subcellular location">
    <subcellularLocation>
        <location evidence="1">Cell membrane</location>
        <topology evidence="1">Multi-pass membrane protein</topology>
    </subcellularLocation>
</comment>
<feature type="transmembrane region" description="Helical" evidence="8">
    <location>
        <begin position="179"/>
        <end position="198"/>
    </location>
</feature>
<protein>
    <recommendedName>
        <fullName evidence="9">CN hydrolase domain-containing protein</fullName>
    </recommendedName>
</protein>
<keyword evidence="4 8" id="KW-0812">Transmembrane</keyword>
<keyword evidence="3" id="KW-0808">Transferase</keyword>
<dbReference type="Pfam" id="PF00795">
    <property type="entry name" value="CN_hydrolase"/>
    <property type="match status" value="1"/>
</dbReference>
<feature type="transmembrane region" description="Helical" evidence="8">
    <location>
        <begin position="20"/>
        <end position="37"/>
    </location>
</feature>
<dbReference type="InterPro" id="IPR045378">
    <property type="entry name" value="LNT_N"/>
</dbReference>
<dbReference type="EMBL" id="PEUH01000039">
    <property type="protein sequence ID" value="PIV31723.1"/>
    <property type="molecule type" value="Genomic_DNA"/>
</dbReference>
<accession>A0A2M7CQ19</accession>
<dbReference type="AlphaFoldDB" id="A0A2M7CQ19"/>
<organism evidence="10 11">
    <name type="scientific">Candidatus Wolfebacteria bacterium CG02_land_8_20_14_3_00_37_12</name>
    <dbReference type="NCBI Taxonomy" id="1975066"/>
    <lineage>
        <taxon>Bacteria</taxon>
        <taxon>Candidatus Wolfeibacteriota</taxon>
    </lineage>
</organism>
<evidence type="ECO:0000256" key="6">
    <source>
        <dbReference type="ARBA" id="ARBA00023136"/>
    </source>
</evidence>
<dbReference type="GO" id="GO:0016410">
    <property type="term" value="F:N-acyltransferase activity"/>
    <property type="evidence" value="ECO:0007669"/>
    <property type="project" value="InterPro"/>
</dbReference>
<dbReference type="PANTHER" id="PTHR38686">
    <property type="entry name" value="APOLIPOPROTEIN N-ACYLTRANSFERASE"/>
    <property type="match status" value="1"/>
</dbReference>
<evidence type="ECO:0000256" key="3">
    <source>
        <dbReference type="ARBA" id="ARBA00022679"/>
    </source>
</evidence>
<evidence type="ECO:0000256" key="2">
    <source>
        <dbReference type="ARBA" id="ARBA00022475"/>
    </source>
</evidence>
<dbReference type="PROSITE" id="PS50263">
    <property type="entry name" value="CN_HYDROLASE"/>
    <property type="match status" value="1"/>
</dbReference>
<evidence type="ECO:0000259" key="9">
    <source>
        <dbReference type="PROSITE" id="PS50263"/>
    </source>
</evidence>
<evidence type="ECO:0000313" key="10">
    <source>
        <dbReference type="EMBL" id="PIV31723.1"/>
    </source>
</evidence>
<comment type="caution">
    <text evidence="10">The sequence shown here is derived from an EMBL/GenBank/DDBJ whole genome shotgun (WGS) entry which is preliminary data.</text>
</comment>
<evidence type="ECO:0000256" key="1">
    <source>
        <dbReference type="ARBA" id="ARBA00004651"/>
    </source>
</evidence>
<keyword evidence="5 8" id="KW-1133">Transmembrane helix</keyword>
<feature type="transmembrane region" description="Helical" evidence="8">
    <location>
        <begin position="69"/>
        <end position="86"/>
    </location>
</feature>